<evidence type="ECO:0000313" key="2">
    <source>
        <dbReference type="WBParaSite" id="ES5_v2.g491.t1"/>
    </source>
</evidence>
<reference evidence="2" key="1">
    <citation type="submission" date="2022-11" db="UniProtKB">
        <authorList>
            <consortium name="WormBaseParasite"/>
        </authorList>
    </citation>
    <scope>IDENTIFICATION</scope>
</reference>
<dbReference type="WBParaSite" id="ES5_v2.g491.t1">
    <property type="protein sequence ID" value="ES5_v2.g491.t1"/>
    <property type="gene ID" value="ES5_v2.g491"/>
</dbReference>
<name>A0AC34GNV0_9BILA</name>
<protein>
    <submittedName>
        <fullName evidence="2">Patched domain containing 3</fullName>
    </submittedName>
</protein>
<organism evidence="1 2">
    <name type="scientific">Panagrolaimus sp. ES5</name>
    <dbReference type="NCBI Taxonomy" id="591445"/>
    <lineage>
        <taxon>Eukaryota</taxon>
        <taxon>Metazoa</taxon>
        <taxon>Ecdysozoa</taxon>
        <taxon>Nematoda</taxon>
        <taxon>Chromadorea</taxon>
        <taxon>Rhabditida</taxon>
        <taxon>Tylenchina</taxon>
        <taxon>Panagrolaimomorpha</taxon>
        <taxon>Panagrolaimoidea</taxon>
        <taxon>Panagrolaimidae</taxon>
        <taxon>Panagrolaimus</taxon>
    </lineage>
</organism>
<sequence length="185" mass="20372">MSIVCFIIIPSIFYTGIALLSIISIAFTLVGVLGWWGSDLDPVTMINVLMAIGFSVDFCAHVCYHYFKYCNKTFDSVPKNIWDCQRLYLIMKSVGRPTLEAALSTMICMIPLFFIDVYIVQCFAKTVVCVGTLGILHGLFLIPVALSSKDSFSIAKESGSEKSLFSTATTAATDTESATERNQML</sequence>
<proteinExistence type="predicted"/>
<accession>A0AC34GNV0</accession>
<evidence type="ECO:0000313" key="1">
    <source>
        <dbReference type="Proteomes" id="UP000887579"/>
    </source>
</evidence>
<dbReference type="Proteomes" id="UP000887579">
    <property type="component" value="Unplaced"/>
</dbReference>